<dbReference type="PANTHER" id="PTHR48104:SF30">
    <property type="entry name" value="METACASPASE-1"/>
    <property type="match status" value="1"/>
</dbReference>
<name>A0A7U3NL02_9CYAN</name>
<dbReference type="Gene3D" id="3.40.50.1460">
    <property type="match status" value="1"/>
</dbReference>
<dbReference type="EMBL" id="CP063311">
    <property type="protein sequence ID" value="QOV21173.1"/>
    <property type="molecule type" value="Genomic_DNA"/>
</dbReference>
<protein>
    <submittedName>
        <fullName evidence="2">Caspase family protein</fullName>
    </submittedName>
</protein>
<dbReference type="GO" id="GO:0006508">
    <property type="term" value="P:proteolysis"/>
    <property type="evidence" value="ECO:0007669"/>
    <property type="project" value="InterPro"/>
</dbReference>
<reference evidence="3" key="1">
    <citation type="submission" date="2020-10" db="EMBL/GenBank/DDBJ databases">
        <title>Genome-based taxonomic classification of the species Anabaenopsis elenkinii.</title>
        <authorList>
            <person name="Delbaje E."/>
            <person name="Andreote A.P.D."/>
            <person name="Pellegrinetti T.A."/>
            <person name="Cruz R.B."/>
            <person name="Branco L.H.Z."/>
            <person name="Fiore M.F."/>
        </authorList>
    </citation>
    <scope>NUCLEOTIDE SEQUENCE [LARGE SCALE GENOMIC DNA]</scope>
    <source>
        <strain evidence="3">CCIBt3563</strain>
    </source>
</reference>
<dbReference type="RefSeq" id="WP_200986820.1">
    <property type="nucleotide sequence ID" value="NZ_CP063311.1"/>
</dbReference>
<dbReference type="InterPro" id="IPR029030">
    <property type="entry name" value="Caspase-like_dom_sf"/>
</dbReference>
<dbReference type="GO" id="GO:0005737">
    <property type="term" value="C:cytoplasm"/>
    <property type="evidence" value="ECO:0007669"/>
    <property type="project" value="TreeGrafter"/>
</dbReference>
<accession>A0A7U3NL02</accession>
<dbReference type="PIRSF" id="PIRSF007398">
    <property type="entry name" value="Sll0148_caspase"/>
    <property type="match status" value="1"/>
</dbReference>
<dbReference type="Pfam" id="PF00656">
    <property type="entry name" value="Peptidase_C14"/>
    <property type="match status" value="1"/>
</dbReference>
<evidence type="ECO:0000313" key="2">
    <source>
        <dbReference type="EMBL" id="QOV21173.1"/>
    </source>
</evidence>
<dbReference type="InterPro" id="IPR011600">
    <property type="entry name" value="Pept_C14_caspase"/>
</dbReference>
<feature type="domain" description="Peptidase C14 caspase" evidence="1">
    <location>
        <begin position="41"/>
        <end position="291"/>
    </location>
</feature>
<evidence type="ECO:0000259" key="1">
    <source>
        <dbReference type="Pfam" id="PF00656"/>
    </source>
</evidence>
<dbReference type="GO" id="GO:0004197">
    <property type="term" value="F:cysteine-type endopeptidase activity"/>
    <property type="evidence" value="ECO:0007669"/>
    <property type="project" value="InterPro"/>
</dbReference>
<dbReference type="InterPro" id="IPR011189">
    <property type="entry name" value="UCP_caspase_lke"/>
</dbReference>
<keyword evidence="3" id="KW-1185">Reference proteome</keyword>
<organism evidence="2 3">
    <name type="scientific">Anabaenopsis elenkinii CCIBt3563</name>
    <dbReference type="NCBI Taxonomy" id="2779889"/>
    <lineage>
        <taxon>Bacteria</taxon>
        <taxon>Bacillati</taxon>
        <taxon>Cyanobacteriota</taxon>
        <taxon>Cyanophyceae</taxon>
        <taxon>Nostocales</taxon>
        <taxon>Nodulariaceae</taxon>
        <taxon>Anabaenopsis</taxon>
    </lineage>
</organism>
<dbReference type="PANTHER" id="PTHR48104">
    <property type="entry name" value="METACASPASE-4"/>
    <property type="match status" value="1"/>
</dbReference>
<proteinExistence type="predicted"/>
<dbReference type="InterPro" id="IPR050452">
    <property type="entry name" value="Metacaspase"/>
</dbReference>
<gene>
    <name evidence="2" type="ORF">IM676_10225</name>
</gene>
<sequence>MKRRSFLRRIGSILAVLGISEGQWLTLIDRYSQALAQSGQRKLALLVGINQYQKGLSLSGCLTDVELQKELLIHRFGFQSSDILTLTDEDATRNSIETAFKEHLTQQLKADDVAVFHFSGYGTRIKSGIFIDTVQNALVPAYDPLLRHKGEIVNYILAETVELLLRSLPTNRVTAVLDTSFHAPSSLPIGWQIRVRPESTQAQLATEELEFLQQLKNQNSNPIYPVVLSATSDTQQLAREILFSGLCAGLFTYTLTQYLWETTPATTIRFTLSHVGSYMHKLGSNQQPGLLNESKNPLKPLTVENLLLPDSPVGGEGVITALEDDGKTAQIFLTGLPPQVLEHYGTNSRFHLPTGEQLVLRSRNGLTAKAQISKVLPPLSPLSPSSPLVGQVFQEAVRVLPRNVNLIVGLDTRLERIERVDATSAFAGIDHVTTVVAGEQAADCVFSKLLETPSRYGLFTPGGKLIANTSGEPGEAVKLVVQRLVPKLTTLLATKLWRLTENEGSSGLPVKATLEIINNLSPRVVMQRETTRTLNPGQQQSKYLLTALMNPIVPVGSRMQYRLQNQGDRPIYLMLLGLKNNINAIAFYPWQSAEESTYSNSKPLFQQVVIPPGETVVLPKGVTDSEWMIPGPAYECEHQMIFSTAPFRETLGFLEKAKYPITDQRPFGALLKPLEIAQVLLQDLHNASAVTSETNITSTESYVLDVKNWASFNFDFQVA</sequence>
<dbReference type="SUPFAM" id="SSF52129">
    <property type="entry name" value="Caspase-like"/>
    <property type="match status" value="1"/>
</dbReference>
<dbReference type="Proteomes" id="UP000593846">
    <property type="component" value="Chromosome"/>
</dbReference>
<evidence type="ECO:0000313" key="3">
    <source>
        <dbReference type="Proteomes" id="UP000593846"/>
    </source>
</evidence>
<dbReference type="KEGG" id="aee:IM676_10225"/>
<dbReference type="AlphaFoldDB" id="A0A7U3NL02"/>